<gene>
    <name evidence="3" type="ORF">ES288_A01G240000v1</name>
</gene>
<protein>
    <recommendedName>
        <fullName evidence="2">Nucleoplasmin-like domain-containing protein</fullName>
    </recommendedName>
</protein>
<evidence type="ECO:0000313" key="3">
    <source>
        <dbReference type="EMBL" id="TYH32279.1"/>
    </source>
</evidence>
<name>A0A5D2HRF9_GOSDA</name>
<dbReference type="Gene3D" id="2.60.120.340">
    <property type="entry name" value="Nucleoplasmin core domain"/>
    <property type="match status" value="1"/>
</dbReference>
<evidence type="ECO:0000313" key="4">
    <source>
        <dbReference type="Proteomes" id="UP000323506"/>
    </source>
</evidence>
<accession>A0A5D2HRF9</accession>
<organism evidence="3 4">
    <name type="scientific">Gossypium darwinii</name>
    <name type="common">Darwin's cotton</name>
    <name type="synonym">Gossypium barbadense var. darwinii</name>
    <dbReference type="NCBI Taxonomy" id="34276"/>
    <lineage>
        <taxon>Eukaryota</taxon>
        <taxon>Viridiplantae</taxon>
        <taxon>Streptophyta</taxon>
        <taxon>Embryophyta</taxon>
        <taxon>Tracheophyta</taxon>
        <taxon>Spermatophyta</taxon>
        <taxon>Magnoliopsida</taxon>
        <taxon>eudicotyledons</taxon>
        <taxon>Gunneridae</taxon>
        <taxon>Pentapetalae</taxon>
        <taxon>rosids</taxon>
        <taxon>malvids</taxon>
        <taxon>Malvales</taxon>
        <taxon>Malvaceae</taxon>
        <taxon>Malvoideae</taxon>
        <taxon>Gossypium</taxon>
    </lineage>
</organism>
<dbReference type="AlphaFoldDB" id="A0A5D2HRF9"/>
<keyword evidence="4" id="KW-1185">Reference proteome</keyword>
<reference evidence="3 4" key="1">
    <citation type="submission" date="2019-06" db="EMBL/GenBank/DDBJ databases">
        <title>WGS assembly of Gossypium darwinii.</title>
        <authorList>
            <person name="Chen Z.J."/>
            <person name="Sreedasyam A."/>
            <person name="Ando A."/>
            <person name="Song Q."/>
            <person name="De L."/>
            <person name="Hulse-Kemp A."/>
            <person name="Ding M."/>
            <person name="Ye W."/>
            <person name="Kirkbride R."/>
            <person name="Jenkins J."/>
            <person name="Plott C."/>
            <person name="Lovell J."/>
            <person name="Lin Y.-M."/>
            <person name="Vaughn R."/>
            <person name="Liu B."/>
            <person name="Li W."/>
            <person name="Simpson S."/>
            <person name="Scheffler B."/>
            <person name="Saski C."/>
            <person name="Grover C."/>
            <person name="Hu G."/>
            <person name="Conover J."/>
            <person name="Carlson J."/>
            <person name="Shu S."/>
            <person name="Boston L."/>
            <person name="Williams M."/>
            <person name="Peterson D."/>
            <person name="Mcgee K."/>
            <person name="Jones D."/>
            <person name="Wendel J."/>
            <person name="Stelly D."/>
            <person name="Grimwood J."/>
            <person name="Schmutz J."/>
        </authorList>
    </citation>
    <scope>NUCLEOTIDE SEQUENCE [LARGE SCALE GENOMIC DNA]</scope>
    <source>
        <strain evidence="3">1808015.09</strain>
    </source>
</reference>
<sequence length="134" mass="14930">MKFVVGTLSQEKCPQIALDLALHDKFELFHTWKNSSVYVTGYYVDTSQGSDTEFEEELPEPIMNLVKSKPVASYPTTTKQVKIVELKKDNHSIYSGTDSKKSGGHIATPPAPKKKAKLVTPQKTSRFSIPSLPF</sequence>
<feature type="region of interest" description="Disordered" evidence="1">
    <location>
        <begin position="93"/>
        <end position="134"/>
    </location>
</feature>
<evidence type="ECO:0000259" key="2">
    <source>
        <dbReference type="Pfam" id="PF17800"/>
    </source>
</evidence>
<dbReference type="EMBL" id="CM017688">
    <property type="protein sequence ID" value="TYH32279.1"/>
    <property type="molecule type" value="Genomic_DNA"/>
</dbReference>
<dbReference type="Proteomes" id="UP000323506">
    <property type="component" value="Chromosome A01"/>
</dbReference>
<dbReference type="Pfam" id="PF17800">
    <property type="entry name" value="NPL"/>
    <property type="match status" value="1"/>
</dbReference>
<dbReference type="InterPro" id="IPR041232">
    <property type="entry name" value="NPL"/>
</dbReference>
<feature type="domain" description="Nucleoplasmin-like" evidence="2">
    <location>
        <begin position="2"/>
        <end position="44"/>
    </location>
</feature>
<proteinExistence type="predicted"/>
<evidence type="ECO:0000256" key="1">
    <source>
        <dbReference type="SAM" id="MobiDB-lite"/>
    </source>
</evidence>